<comment type="similarity">
    <text evidence="2">Belongs to the peptidase C19 family.</text>
</comment>
<feature type="compositionally biased region" description="Basic and acidic residues" evidence="8">
    <location>
        <begin position="1588"/>
        <end position="1603"/>
    </location>
</feature>
<evidence type="ECO:0000313" key="11">
    <source>
        <dbReference type="EMBL" id="KAG9244656.1"/>
    </source>
</evidence>
<dbReference type="PROSITE" id="PS50235">
    <property type="entry name" value="USP_3"/>
    <property type="match status" value="1"/>
</dbReference>
<comment type="caution">
    <text evidence="11">The sequence shown here is derived from an EMBL/GenBank/DDBJ whole genome shotgun (WGS) entry which is preliminary data.</text>
</comment>
<feature type="compositionally biased region" description="Low complexity" evidence="8">
    <location>
        <begin position="368"/>
        <end position="392"/>
    </location>
</feature>
<dbReference type="PANTHER" id="PTHR21646">
    <property type="entry name" value="UBIQUITIN CARBOXYL-TERMINAL HYDROLASE"/>
    <property type="match status" value="1"/>
</dbReference>
<dbReference type="SUPFAM" id="SSF143791">
    <property type="entry name" value="DUSP-like"/>
    <property type="match status" value="1"/>
</dbReference>
<dbReference type="PROSITE" id="PS00973">
    <property type="entry name" value="USP_2"/>
    <property type="match status" value="1"/>
</dbReference>
<feature type="region of interest" description="Disordered" evidence="8">
    <location>
        <begin position="1"/>
        <end position="26"/>
    </location>
</feature>
<feature type="region of interest" description="Disordered" evidence="8">
    <location>
        <begin position="368"/>
        <end position="397"/>
    </location>
</feature>
<name>A0A9P7Z3L0_9HELO</name>
<feature type="compositionally biased region" description="Polar residues" evidence="8">
    <location>
        <begin position="1415"/>
        <end position="1425"/>
    </location>
</feature>
<keyword evidence="5" id="KW-0833">Ubl conjugation pathway</keyword>
<feature type="region of interest" description="Disordered" evidence="8">
    <location>
        <begin position="1568"/>
        <end position="1603"/>
    </location>
</feature>
<evidence type="ECO:0000256" key="5">
    <source>
        <dbReference type="ARBA" id="ARBA00022786"/>
    </source>
</evidence>
<proteinExistence type="inferred from homology"/>
<evidence type="ECO:0000313" key="12">
    <source>
        <dbReference type="Proteomes" id="UP000887226"/>
    </source>
</evidence>
<dbReference type="PANTHER" id="PTHR21646:SF24">
    <property type="entry name" value="UBIQUITIN CARBOXYL-TERMINAL HYDROLASE"/>
    <property type="match status" value="1"/>
</dbReference>
<dbReference type="GO" id="GO:0006508">
    <property type="term" value="P:proteolysis"/>
    <property type="evidence" value="ECO:0007669"/>
    <property type="project" value="UniProtKB-KW"/>
</dbReference>
<feature type="region of interest" description="Disordered" evidence="8">
    <location>
        <begin position="1363"/>
        <end position="1435"/>
    </location>
</feature>
<evidence type="ECO:0000256" key="4">
    <source>
        <dbReference type="ARBA" id="ARBA00022670"/>
    </source>
</evidence>
<gene>
    <name evidence="11" type="ORF">BJ878DRAFT_542082</name>
</gene>
<keyword evidence="4" id="KW-0645">Protease</keyword>
<dbReference type="InterPro" id="IPR001394">
    <property type="entry name" value="Peptidase_C19_UCH"/>
</dbReference>
<feature type="region of interest" description="Disordered" evidence="8">
    <location>
        <begin position="1481"/>
        <end position="1506"/>
    </location>
</feature>
<dbReference type="Pfam" id="PF06337">
    <property type="entry name" value="DUSP"/>
    <property type="match status" value="1"/>
</dbReference>
<feature type="domain" description="USP" evidence="9">
    <location>
        <begin position="522"/>
        <end position="1344"/>
    </location>
</feature>
<comment type="catalytic activity">
    <reaction evidence="1">
        <text>Thiol-dependent hydrolysis of ester, thioester, amide, peptide and isopeptide bonds formed by the C-terminal Gly of ubiquitin (a 76-residue protein attached to proteins as an intracellular targeting signal).</text>
        <dbReference type="EC" id="3.4.19.12"/>
    </reaction>
</comment>
<feature type="compositionally biased region" description="Polar residues" evidence="8">
    <location>
        <begin position="485"/>
        <end position="499"/>
    </location>
</feature>
<dbReference type="InterPro" id="IPR006615">
    <property type="entry name" value="Pept_C19_DUSP"/>
</dbReference>
<dbReference type="Gene3D" id="3.30.2230.10">
    <property type="entry name" value="DUSP-like"/>
    <property type="match status" value="1"/>
</dbReference>
<evidence type="ECO:0000256" key="1">
    <source>
        <dbReference type="ARBA" id="ARBA00000707"/>
    </source>
</evidence>
<dbReference type="InterPro" id="IPR035927">
    <property type="entry name" value="DUSP-like_sf"/>
</dbReference>
<feature type="region of interest" description="Disordered" evidence="8">
    <location>
        <begin position="119"/>
        <end position="150"/>
    </location>
</feature>
<dbReference type="CDD" id="cd02674">
    <property type="entry name" value="Peptidase_C19R"/>
    <property type="match status" value="1"/>
</dbReference>
<dbReference type="EMBL" id="MU253892">
    <property type="protein sequence ID" value="KAG9244656.1"/>
    <property type="molecule type" value="Genomic_DNA"/>
</dbReference>
<feature type="region of interest" description="Disordered" evidence="8">
    <location>
        <begin position="39"/>
        <end position="99"/>
    </location>
</feature>
<dbReference type="InterPro" id="IPR018200">
    <property type="entry name" value="USP_CS"/>
</dbReference>
<sequence length="1603" mass="177558">MQYTQTSSSLQPVDNATSSAASSPSAAYAGLSIEGGEPIAYEGTGISAGPDQGRGQSSILPFAHRAIMGAAADLPQRSSSPMKRRASNLEGEGKGEHKAEHVSSLVEDVDMVNAPEIATAQGEEAPASDSESVDMEATPDDYNANSTGMTQETSDLSLNADIPPIDVQIITVQTMLAAANETPLQENNEVYLVSKLWLERVISRGSEARQKTKTEPEGEIGYIDNSDIVKQVIKDYEGKDFAVLKTGLGQDRFELFPAAVWQMVLEWHGIMPGAVPLHRIARNTAPDKFSPPNIQVEYYPLVFTVHRIWSEVAPVSLPKELKAENPKPPVLVVSRTMGYQLFLRKLKDVSRIDTTRKIRLWGLAVPQASAKPSLPPSAAATPPSSRPNSPAPATMPTIRIPQDSWPDLLVDVVTFLKLEKSLERQLIDAEDQTNNPKYNGSMNLSMIGLGESQSLAIDPFVSGTEYVSTYVAKDKKSSKTVVRGNLSTSQTNSGRTSPAPSIGPMTRGRTGVNKSGRLKGAVGLANLGNTCYMNSALQCVRSVEELTKYFLNGDSVSEINEDNPLGNHGEVARVYGRLLKAIYADGAPTSVVPRDFKNIIGRYAPSFSGYGQQDSQEFLGFLLDGLQEDLSRVKKKPYIEKPDSTDDMINNPEAIRRMAAEVWEISKKRDDSVIADLFTGMYKSTVVCPVCDKVSITFDPFNNLTLQLPIETVWNATVHFLPLNSKPIKLVVEVDKQGNMRAFKKYVGQKFGVPTERLFVAEEYKQKFYKLFPDHLIASEEISTNDNIIVFELEAPPTNWPTPARIIKKKPKKFNSYAFNNNDSDEEEIPGWNDPLADRMLVPVFYRYPNDDFPNTNRFSARNHSEWVLAPVPHFIMLTPEEAKDEDRIKRKVLEKVATLTTYSLDDEVDTNGSVEDNVDPEIVTNSSESSVEGKVVANSVDGEDGLVDITMKDSILDHKLVDESTELTEKSPSTPFSVTKNRRPKFLEPGTLLKPELQNMFQLKYFKGNNQLLPTGWTAVDEDKTYPTLASRVPQVEVDEPVRQSDGSEPESDEDEDDHVASATRMMEESSDEDELSGPTPPRVALPLRTARSTRVGYKKRGKPVKTYSKKGHKSLNQASTLESTPEPSDDGPLIRLGEGLVVDWQADAYNSLFGEEHPSDTFYGSPTWTHVETFQDDERLAKEKARLHRKKTGISLDDCLDEFEREEILSEQDTWYCPKCKEHRRAAKKFELWRTPDILVVHLKRFSSSQYRREKVEVLVDFPIEGLDLSSRVVESQPGKQEVYDLFAVDDHSGGLGGGHYTAFAKNFLDHQWYEHNDSMVNKTDISRIITRSAYLLFYRRRSDVPLGGPRFQQIVNDFDKSTEISEASEPSEDDTTESGEGKGLGTNSSLRGLSSALTGAGAIRRHPGNLGSDDSQMTTLNPNDLEELPAYGQRNSDPVLIEGERSNLHASIEGPEDEGVDMSPPILPTWTWDSLDLPKKQFPSGAGSEVDNNSDRGFEDSEVRSDIVENVSSVGSITKAERLAEFNIATPDDFEDPPEVPDIDDMSVNANLARFIQSRLSSSSNKEHFVVETSGEGMDEDEPAAEIHVEEGEGLRPKGK</sequence>
<dbReference type="InterPro" id="IPR038765">
    <property type="entry name" value="Papain-like_cys_pep_sf"/>
</dbReference>
<feature type="compositionally biased region" description="Basic and acidic residues" evidence="8">
    <location>
        <begin position="1496"/>
        <end position="1506"/>
    </location>
</feature>
<dbReference type="Pfam" id="PF00443">
    <property type="entry name" value="UCH"/>
    <property type="match status" value="1"/>
</dbReference>
<dbReference type="GO" id="GO:0016579">
    <property type="term" value="P:protein deubiquitination"/>
    <property type="evidence" value="ECO:0007669"/>
    <property type="project" value="InterPro"/>
</dbReference>
<dbReference type="PROSITE" id="PS51283">
    <property type="entry name" value="DUSP"/>
    <property type="match status" value="1"/>
</dbReference>
<evidence type="ECO:0000259" key="9">
    <source>
        <dbReference type="PROSITE" id="PS50235"/>
    </source>
</evidence>
<evidence type="ECO:0000259" key="10">
    <source>
        <dbReference type="PROSITE" id="PS51283"/>
    </source>
</evidence>
<feature type="compositionally biased region" description="Polar residues" evidence="8">
    <location>
        <begin position="971"/>
        <end position="980"/>
    </location>
</feature>
<feature type="domain" description="DUSP" evidence="10">
    <location>
        <begin position="163"/>
        <end position="282"/>
    </location>
</feature>
<feature type="region of interest" description="Disordered" evidence="8">
    <location>
        <begin position="481"/>
        <end position="514"/>
    </location>
</feature>
<dbReference type="InterPro" id="IPR028889">
    <property type="entry name" value="USP"/>
</dbReference>
<dbReference type="Gene3D" id="3.90.70.10">
    <property type="entry name" value="Cysteine proteinases"/>
    <property type="match status" value="2"/>
</dbReference>
<feature type="compositionally biased region" description="Polar residues" evidence="8">
    <location>
        <begin position="1116"/>
        <end position="1128"/>
    </location>
</feature>
<feature type="region of interest" description="Disordered" evidence="8">
    <location>
        <begin position="964"/>
        <end position="990"/>
    </location>
</feature>
<dbReference type="GO" id="GO:0004843">
    <property type="term" value="F:cysteine-type deubiquitinase activity"/>
    <property type="evidence" value="ECO:0007669"/>
    <property type="project" value="UniProtKB-EC"/>
</dbReference>
<keyword evidence="7" id="KW-0788">Thiol protease</keyword>
<evidence type="ECO:0000256" key="3">
    <source>
        <dbReference type="ARBA" id="ARBA00012759"/>
    </source>
</evidence>
<evidence type="ECO:0000256" key="2">
    <source>
        <dbReference type="ARBA" id="ARBA00009085"/>
    </source>
</evidence>
<evidence type="ECO:0000256" key="6">
    <source>
        <dbReference type="ARBA" id="ARBA00022801"/>
    </source>
</evidence>
<dbReference type="EC" id="3.4.19.12" evidence="3"/>
<feature type="compositionally biased region" description="Polar residues" evidence="8">
    <location>
        <begin position="1388"/>
        <end position="1400"/>
    </location>
</feature>
<feature type="region of interest" description="Disordered" evidence="8">
    <location>
        <begin position="1031"/>
        <end position="1133"/>
    </location>
</feature>
<feature type="compositionally biased region" description="Acidic residues" evidence="8">
    <location>
        <begin position="1049"/>
        <end position="1059"/>
    </location>
</feature>
<dbReference type="Proteomes" id="UP000887226">
    <property type="component" value="Unassembled WGS sequence"/>
</dbReference>
<reference evidence="11" key="1">
    <citation type="journal article" date="2021" name="IMA Fungus">
        <title>Genomic characterization of three marine fungi, including Emericellopsis atlantica sp. nov. with signatures of a generalist lifestyle and marine biomass degradation.</title>
        <authorList>
            <person name="Hagestad O.C."/>
            <person name="Hou L."/>
            <person name="Andersen J.H."/>
            <person name="Hansen E.H."/>
            <person name="Altermark B."/>
            <person name="Li C."/>
            <person name="Kuhnert E."/>
            <person name="Cox R.J."/>
            <person name="Crous P.W."/>
            <person name="Spatafora J.W."/>
            <person name="Lail K."/>
            <person name="Amirebrahimi M."/>
            <person name="Lipzen A."/>
            <person name="Pangilinan J."/>
            <person name="Andreopoulos W."/>
            <person name="Hayes R.D."/>
            <person name="Ng V."/>
            <person name="Grigoriev I.V."/>
            <person name="Jackson S.A."/>
            <person name="Sutton T.D.S."/>
            <person name="Dobson A.D.W."/>
            <person name="Rama T."/>
        </authorList>
    </citation>
    <scope>NUCLEOTIDE SEQUENCE</scope>
    <source>
        <strain evidence="11">TRa3180A</strain>
    </source>
</reference>
<feature type="compositionally biased region" description="Basic residues" evidence="8">
    <location>
        <begin position="1098"/>
        <end position="1115"/>
    </location>
</feature>
<feature type="compositionally biased region" description="Polar residues" evidence="8">
    <location>
        <begin position="1"/>
        <end position="15"/>
    </location>
</feature>
<keyword evidence="12" id="KW-1185">Reference proteome</keyword>
<organism evidence="11 12">
    <name type="scientific">Calycina marina</name>
    <dbReference type="NCBI Taxonomy" id="1763456"/>
    <lineage>
        <taxon>Eukaryota</taxon>
        <taxon>Fungi</taxon>
        <taxon>Dikarya</taxon>
        <taxon>Ascomycota</taxon>
        <taxon>Pezizomycotina</taxon>
        <taxon>Leotiomycetes</taxon>
        <taxon>Helotiales</taxon>
        <taxon>Pezizellaceae</taxon>
        <taxon>Calycina</taxon>
    </lineage>
</organism>
<evidence type="ECO:0000256" key="7">
    <source>
        <dbReference type="ARBA" id="ARBA00022807"/>
    </source>
</evidence>
<dbReference type="PROSITE" id="PS00972">
    <property type="entry name" value="USP_1"/>
    <property type="match status" value="1"/>
</dbReference>
<accession>A0A9P7Z3L0</accession>
<keyword evidence="6" id="KW-0378">Hydrolase</keyword>
<evidence type="ECO:0000256" key="8">
    <source>
        <dbReference type="SAM" id="MobiDB-lite"/>
    </source>
</evidence>
<dbReference type="OrthoDB" id="952271at2759"/>
<feature type="compositionally biased region" description="Low complexity" evidence="8">
    <location>
        <begin position="16"/>
        <end position="26"/>
    </location>
</feature>
<protein>
    <recommendedName>
        <fullName evidence="3">ubiquitinyl hydrolase 1</fullName>
        <ecNumber evidence="3">3.4.19.12</ecNumber>
    </recommendedName>
</protein>
<dbReference type="InterPro" id="IPR050185">
    <property type="entry name" value="Ub_carboxyl-term_hydrolase"/>
</dbReference>
<dbReference type="SUPFAM" id="SSF54001">
    <property type="entry name" value="Cysteine proteinases"/>
    <property type="match status" value="1"/>
</dbReference>